<evidence type="ECO:0000313" key="2">
    <source>
        <dbReference type="Proteomes" id="UP000302244"/>
    </source>
</evidence>
<reference evidence="1 2" key="1">
    <citation type="submission" date="2019-04" db="EMBL/GenBank/DDBJ databases">
        <title>Bacillus phage vB_BtS_B83 previously designated as a plasmid may represent new Siphoviridae genus.</title>
        <authorList>
            <person name="Piligrimova E."/>
            <person name="Kazantseva O."/>
            <person name="Zagorodny V."/>
            <person name="Shadrin A."/>
        </authorList>
    </citation>
    <scope>NUCLEOTIDE SEQUENCE [LARGE SCALE GENOMIC DNA]</scope>
</reference>
<name>A0A4P8MX63_9CAUD</name>
<gene>
    <name evidence="1" type="ORF">B83_gp45</name>
</gene>
<dbReference type="Proteomes" id="UP000302244">
    <property type="component" value="Segment"/>
</dbReference>
<organism evidence="1 2">
    <name type="scientific">Bacillus phage vB_BtS_B83</name>
    <dbReference type="NCBI Taxonomy" id="2565501"/>
    <lineage>
        <taxon>Viruses</taxon>
        <taxon>Duplodnaviria</taxon>
        <taxon>Heunggongvirae</taxon>
        <taxon>Uroviricota</taxon>
        <taxon>Caudoviricetes</taxon>
        <taxon>Skryabinvirinae</taxon>
        <taxon>Pushchinovirus</taxon>
        <taxon>Pushchinovirus B83</taxon>
    </lineage>
</organism>
<keyword evidence="2" id="KW-1185">Reference proteome</keyword>
<dbReference type="EMBL" id="MK759918">
    <property type="protein sequence ID" value="QCQ57824.1"/>
    <property type="molecule type" value="Genomic_DNA"/>
</dbReference>
<proteinExistence type="predicted"/>
<protein>
    <submittedName>
        <fullName evidence="1">Uncharacterized protein</fullName>
    </submittedName>
</protein>
<accession>A0A4P8MX63</accession>
<sequence>MIAEGDRVFVEDLLFSGWGSVKFIIHGEMFGIQLQMEQPDSDGHYIKRVGIEHIKQCPNSNTAASQIELQDDAVVLAESTAETLNLRVGQSYLLSKSKYSKSKSSNCYVYRVADGKFLGCHPKKYFINWRQFDGEVSVVSEEKADPVVLEVMKGAIENESIEQLSLFDF</sequence>
<evidence type="ECO:0000313" key="1">
    <source>
        <dbReference type="EMBL" id="QCQ57824.1"/>
    </source>
</evidence>